<keyword evidence="5 8" id="KW-0472">Membrane</keyword>
<gene>
    <name evidence="10" type="ORF">CELE_M28.9</name>
    <name evidence="10 12" type="ORF">M28.9</name>
</gene>
<name>Q21571_CAEEL</name>
<dbReference type="EMBL" id="BX284602">
    <property type="protein sequence ID" value="CAA90129.2"/>
    <property type="molecule type" value="Genomic_DNA"/>
</dbReference>
<feature type="transmembrane region" description="Helical" evidence="8">
    <location>
        <begin position="676"/>
        <end position="698"/>
    </location>
</feature>
<feature type="signal peptide" evidence="9">
    <location>
        <begin position="1"/>
        <end position="18"/>
    </location>
</feature>
<dbReference type="PIR" id="T23810">
    <property type="entry name" value="T23810"/>
</dbReference>
<protein>
    <submittedName>
        <fullName evidence="10">Prominin-like protein</fullName>
    </submittedName>
</protein>
<proteinExistence type="inferred from homology"/>
<dbReference type="PANTHER" id="PTHR11238">
    <property type="entry name" value="PROMININ ISOFORM D-RELATED"/>
    <property type="match status" value="1"/>
</dbReference>
<dbReference type="GO" id="GO:0016020">
    <property type="term" value="C:membrane"/>
    <property type="evidence" value="ECO:0007669"/>
    <property type="project" value="UniProtKB-SubCell"/>
</dbReference>
<feature type="transmembrane region" description="Helical" evidence="8">
    <location>
        <begin position="102"/>
        <end position="125"/>
    </location>
</feature>
<dbReference type="InParanoid" id="Q21571"/>
<feature type="compositionally biased region" description="Basic and acidic residues" evidence="7">
    <location>
        <begin position="742"/>
        <end position="757"/>
    </location>
</feature>
<feature type="compositionally biased region" description="Basic and acidic residues" evidence="7">
    <location>
        <begin position="710"/>
        <end position="732"/>
    </location>
</feature>
<dbReference type="AGR" id="WB:WBGene00010900"/>
<dbReference type="STRING" id="6239.M28.9.1"/>
<dbReference type="WormBase" id="M28.9">
    <property type="protein sequence ID" value="CE53952"/>
    <property type="gene ID" value="WBGene00010900"/>
</dbReference>
<keyword evidence="3 8" id="KW-0812">Transmembrane</keyword>
<feature type="region of interest" description="Disordered" evidence="7">
    <location>
        <begin position="709"/>
        <end position="817"/>
    </location>
</feature>
<dbReference type="PeptideAtlas" id="Q21571"/>
<evidence type="ECO:0000256" key="5">
    <source>
        <dbReference type="ARBA" id="ARBA00023136"/>
    </source>
</evidence>
<dbReference type="FunCoup" id="Q21571">
    <property type="interactions" value="1"/>
</dbReference>
<dbReference type="OrthoDB" id="5818040at2759"/>
<keyword evidence="6" id="KW-0325">Glycoprotein</keyword>
<evidence type="ECO:0000256" key="8">
    <source>
        <dbReference type="SAM" id="Phobius"/>
    </source>
</evidence>
<evidence type="ECO:0000256" key="6">
    <source>
        <dbReference type="ARBA" id="ARBA00023180"/>
    </source>
</evidence>
<dbReference type="AlphaFoldDB" id="Q21571"/>
<keyword evidence="4 8" id="KW-1133">Transmembrane helix</keyword>
<comment type="subcellular location">
    <subcellularLocation>
        <location evidence="1">Membrane</location>
        <topology evidence="1">Multi-pass membrane protein</topology>
    </subcellularLocation>
</comment>
<accession>Q21571</accession>
<dbReference type="Pfam" id="PF05478">
    <property type="entry name" value="Prominin"/>
    <property type="match status" value="1"/>
</dbReference>
<dbReference type="HOGENOM" id="CLU_377328_0_0_1"/>
<comment type="similarity">
    <text evidence="2">Belongs to the prominin family.</text>
</comment>
<evidence type="ECO:0000256" key="2">
    <source>
        <dbReference type="ARBA" id="ARBA00006058"/>
    </source>
</evidence>
<dbReference type="UCSC" id="M28.9.1">
    <property type="organism name" value="c. elegans"/>
</dbReference>
<dbReference type="Bgee" id="WBGene00010900">
    <property type="expression patterns" value="Expressed in adult organism and 1 other cell type or tissue"/>
</dbReference>
<keyword evidence="9" id="KW-0732">Signal</keyword>
<dbReference type="InterPro" id="IPR008795">
    <property type="entry name" value="Prominin"/>
</dbReference>
<evidence type="ECO:0000256" key="9">
    <source>
        <dbReference type="SAM" id="SignalP"/>
    </source>
</evidence>
<dbReference type="PANTHER" id="PTHR11238:SF9">
    <property type="entry name" value="PROMININ, ISOFORM D"/>
    <property type="match status" value="1"/>
</dbReference>
<evidence type="ECO:0000313" key="10">
    <source>
        <dbReference type="EMBL" id="CAA90129.2"/>
    </source>
</evidence>
<feature type="transmembrane region" description="Helical" evidence="8">
    <location>
        <begin position="388"/>
        <end position="413"/>
    </location>
</feature>
<evidence type="ECO:0000313" key="12">
    <source>
        <dbReference type="WormBase" id="M28.9"/>
    </source>
</evidence>
<evidence type="ECO:0000313" key="11">
    <source>
        <dbReference type="Proteomes" id="UP000001940"/>
    </source>
</evidence>
<evidence type="ECO:0000256" key="1">
    <source>
        <dbReference type="ARBA" id="ARBA00004141"/>
    </source>
</evidence>
<organism evidence="10 11">
    <name type="scientific">Caenorhabditis elegans</name>
    <dbReference type="NCBI Taxonomy" id="6239"/>
    <lineage>
        <taxon>Eukaryota</taxon>
        <taxon>Metazoa</taxon>
        <taxon>Ecdysozoa</taxon>
        <taxon>Nematoda</taxon>
        <taxon>Chromadorea</taxon>
        <taxon>Rhabditida</taxon>
        <taxon>Rhabditina</taxon>
        <taxon>Rhabditomorpha</taxon>
        <taxon>Rhabditoidea</taxon>
        <taxon>Rhabditidae</taxon>
        <taxon>Peloderinae</taxon>
        <taxon>Caenorhabditis</taxon>
    </lineage>
</organism>
<evidence type="ECO:0000256" key="3">
    <source>
        <dbReference type="ARBA" id="ARBA00022692"/>
    </source>
</evidence>
<dbReference type="PaxDb" id="6239-M28.9.1"/>
<feature type="transmembrane region" description="Helical" evidence="8">
    <location>
        <begin position="425"/>
        <end position="454"/>
    </location>
</feature>
<feature type="chain" id="PRO_5025055119" evidence="9">
    <location>
        <begin position="19"/>
        <end position="817"/>
    </location>
</feature>
<evidence type="ECO:0000256" key="7">
    <source>
        <dbReference type="SAM" id="MobiDB-lite"/>
    </source>
</evidence>
<dbReference type="SMR" id="Q21571"/>
<dbReference type="eggNOG" id="ENOG502T0UG">
    <property type="taxonomic scope" value="Eukaryota"/>
</dbReference>
<reference evidence="10 11" key="1">
    <citation type="journal article" date="1998" name="Science">
        <title>Genome sequence of the nematode C. elegans: a platform for investigating biology.</title>
        <authorList>
            <consortium name="The C. elegans sequencing consortium"/>
            <person name="Sulson J.E."/>
            <person name="Waterston R."/>
        </authorList>
    </citation>
    <scope>NUCLEOTIDE SEQUENCE [LARGE SCALE GENOMIC DNA]</scope>
    <source>
        <strain evidence="10 11">Bristol N2</strain>
    </source>
</reference>
<keyword evidence="11" id="KW-1185">Reference proteome</keyword>
<feature type="transmembrane region" description="Helical" evidence="8">
    <location>
        <begin position="146"/>
        <end position="168"/>
    </location>
</feature>
<sequence length="817" mass="88318">MKLRLFVGFIALISIAFCAKSPKPQASGPAPAQCPKSSVEVKPMKPELTGSVGFYGTGKGISDSLQKTPDSKSYEDLNNLISGKESYGETLKSMILSQVTAIVFWSVGIVLIIIAAALCIVTCIWQCCSTCAPRESAVRSEYTGMVYLALLATTLAFTLAGVIIFNLAETDFVDTVDNGVKYANQLTSDMSNVFSNGKNQLTCEVKSSTSQAFAEIRSFIRNYERDVTDKAATQVGLTAVNKFDVDAFVKSTSDTVEKGEKLNAALANINNPSSECKTSANELKARVSAMGIALKGLSTAADTVMGSSELDSVNKMVDVIKAEIKSQSRGAGSVIDSAQKSIDDTTNSIVEFLDQVQHQVEEIKKSIPKYHEQIAGYNSFSTVLGIRLGIIIPAAMGCIYCIVAIVAVILSLIKQDGVALKLSRFVIDGFFSSITGSITLLGFAMFAFALGLVVSSICVPVFEDDNYTLFRQMNVPMPAADNKTKTSINIDQLLESCNNPSMTLYKAIDGKKLISEEAMNKQINLNKYRDMADKKISEQPKSDFKLPQATNYKNHMKAVNDNAKKAQSADLSKCKDADLNKQFKEYAASLKKSQALSKQFIDNLAKLAENAPKTSTIVKDLNKNYFTKKEAVLKQAVTKLLKALQDDIFKCRPLVDIYNNAGVLVCEQVGLPIHGLWASIGLGGVAMFFQIIVLLLTFRWLSTHSKKSAGKSDKMLKSKESKEKEEKSENKDKKKKKKKSKKDKEEEGSAEKADGDANKNPQDPAAPGEIGRNGSAEAGSQPTSVEGKSDAAEGASPMAPGNGKKSAVNTLDVEPKS</sequence>
<dbReference type="PhylomeDB" id="Q21571"/>
<evidence type="ECO:0000256" key="4">
    <source>
        <dbReference type="ARBA" id="ARBA00022989"/>
    </source>
</evidence>
<dbReference type="Proteomes" id="UP000001940">
    <property type="component" value="Chromosome II"/>
</dbReference>